<evidence type="ECO:0000313" key="7">
    <source>
        <dbReference type="EMBL" id="CAB3379389.1"/>
    </source>
</evidence>
<dbReference type="Pfam" id="PF07525">
    <property type="entry name" value="SOCS_box"/>
    <property type="match status" value="1"/>
</dbReference>
<evidence type="ECO:0000259" key="6">
    <source>
        <dbReference type="PROSITE" id="PS50225"/>
    </source>
</evidence>
<dbReference type="PANTHER" id="PTHR24198">
    <property type="entry name" value="ANKYRIN REPEAT AND PROTEIN KINASE DOMAIN-CONTAINING PROTEIN"/>
    <property type="match status" value="1"/>
</dbReference>
<dbReference type="PROSITE" id="PS50225">
    <property type="entry name" value="SOCS"/>
    <property type="match status" value="1"/>
</dbReference>
<keyword evidence="5" id="KW-0472">Membrane</keyword>
<keyword evidence="5" id="KW-0812">Transmembrane</keyword>
<evidence type="ECO:0000313" key="8">
    <source>
        <dbReference type="Proteomes" id="UP000494165"/>
    </source>
</evidence>
<evidence type="ECO:0000256" key="1">
    <source>
        <dbReference type="ARBA" id="ARBA00022737"/>
    </source>
</evidence>
<evidence type="ECO:0000256" key="2">
    <source>
        <dbReference type="ARBA" id="ARBA00023043"/>
    </source>
</evidence>
<protein>
    <recommendedName>
        <fullName evidence="6">SOCS box domain-containing protein</fullName>
    </recommendedName>
</protein>
<keyword evidence="1" id="KW-0677">Repeat</keyword>
<name>A0A8S1DD74_9INSE</name>
<dbReference type="PROSITE" id="PS50088">
    <property type="entry name" value="ANK_REPEAT"/>
    <property type="match status" value="1"/>
</dbReference>
<feature type="transmembrane region" description="Helical" evidence="5">
    <location>
        <begin position="713"/>
        <end position="741"/>
    </location>
</feature>
<keyword evidence="2 3" id="KW-0040">ANK repeat</keyword>
<dbReference type="PANTHER" id="PTHR24198:SF165">
    <property type="entry name" value="ANKYRIN REPEAT-CONTAINING PROTEIN-RELATED"/>
    <property type="match status" value="1"/>
</dbReference>
<dbReference type="EMBL" id="CADEPI010000185">
    <property type="protein sequence ID" value="CAB3379389.1"/>
    <property type="molecule type" value="Genomic_DNA"/>
</dbReference>
<dbReference type="Proteomes" id="UP000494165">
    <property type="component" value="Unassembled WGS sequence"/>
</dbReference>
<dbReference type="Pfam" id="PF00023">
    <property type="entry name" value="Ank"/>
    <property type="match status" value="1"/>
</dbReference>
<dbReference type="InterPro" id="IPR001496">
    <property type="entry name" value="SOCS_box"/>
</dbReference>
<dbReference type="SUPFAM" id="SSF48403">
    <property type="entry name" value="Ankyrin repeat"/>
    <property type="match status" value="1"/>
</dbReference>
<sequence>MKRKTTSNIMRPSTAFRKMPAIDIVGKVAEYVQQEDLDYFAKVISLGHVDRMRDGYRGGNLLHHCIWARKGKAARFLIKNVPLLQHGVDNRGQTPLMYAVTFFQQDTELLRIMSNVEPELLNKQDTDLGNTALLIAVLKDCNSDGGLETIKMLIDAGASLDIRDSRGYSAFYFAYKCCSEKLMDMLLKAGAKVEPIDIINVDITLHSWPAVEKILKMHPLLINAEYKDCTLLMKLIRGGMQPQVKQLLQLGALPDLGEGALVEAVRCGNQEICRLILQRGTNTEKFANALVSAAIRSNKRAIVDMVFNLNAVKRFSRFSFDPESHPQTVALHNRRSPDLLRHIANHPHLREDSLGVSFLIHHLSIFEVFDLQVEFLEDLVLHLMPLAIPLVDQSDSFFEAPNSDLLEVMMEANYSAVSPDESYVSPLTLLLCTNRNYLINPQRIELFDKLFNFFMKNGASVEQKILCIPDEPPSVTMLTEELQVPDALLIAFLSMHVGAVLRLLPFWPHPPSLLCLAATHFPDSAHRHMESIKMLDVLLSFGLPHGTEYFSALQEIVEEAEETSSCTAFRKYSENPISLQQLCILKIRSSCAENENLLEALGTLPIPKGLRDRLFYLEDRDYNTSAEGALFSETGKLHSESFETIPLRPSSSRECKDHDEPCILDSDCCAIENMFCWDNRTGNTHNPMCKCKATYGWNQNEWRCYPISFAQQMMMAAFMAFSVAILIALIAFCIHSCKYCWSYGERIRHMRDVRRDQRYRRRRQMRMPRDQHNISAFVEVDRDTPIKLPTYDEIESDTIIFTTVTPMATLPEMSGTVRSLPPAYESIVAGEFVLTNDTPIEGVTVVTSIVPLQNSADRRDSQPQQQHQQQNGQNCSQEGVTNEAYQAVNHL</sequence>
<dbReference type="SMART" id="SM00248">
    <property type="entry name" value="ANK"/>
    <property type="match status" value="4"/>
</dbReference>
<dbReference type="InterPro" id="IPR036770">
    <property type="entry name" value="Ankyrin_rpt-contain_sf"/>
</dbReference>
<feature type="domain" description="SOCS box" evidence="6">
    <location>
        <begin position="575"/>
        <end position="620"/>
    </location>
</feature>
<gene>
    <name evidence="7" type="ORF">CLODIP_2_CD04127</name>
</gene>
<dbReference type="InterPro" id="IPR002110">
    <property type="entry name" value="Ankyrin_rpt"/>
</dbReference>
<feature type="repeat" description="ANK" evidence="3">
    <location>
        <begin position="128"/>
        <end position="165"/>
    </location>
</feature>
<dbReference type="AlphaFoldDB" id="A0A8S1DD74"/>
<keyword evidence="5" id="KW-1133">Transmembrane helix</keyword>
<proteinExistence type="predicted"/>
<organism evidence="7 8">
    <name type="scientific">Cloeon dipterum</name>
    <dbReference type="NCBI Taxonomy" id="197152"/>
    <lineage>
        <taxon>Eukaryota</taxon>
        <taxon>Metazoa</taxon>
        <taxon>Ecdysozoa</taxon>
        <taxon>Arthropoda</taxon>
        <taxon>Hexapoda</taxon>
        <taxon>Insecta</taxon>
        <taxon>Pterygota</taxon>
        <taxon>Palaeoptera</taxon>
        <taxon>Ephemeroptera</taxon>
        <taxon>Pisciforma</taxon>
        <taxon>Baetidae</taxon>
        <taxon>Cloeon</taxon>
    </lineage>
</organism>
<dbReference type="Gene3D" id="1.25.40.20">
    <property type="entry name" value="Ankyrin repeat-containing domain"/>
    <property type="match status" value="2"/>
</dbReference>
<evidence type="ECO:0000256" key="3">
    <source>
        <dbReference type="PROSITE-ProRule" id="PRU00023"/>
    </source>
</evidence>
<feature type="compositionally biased region" description="Low complexity" evidence="4">
    <location>
        <begin position="862"/>
        <end position="877"/>
    </location>
</feature>
<keyword evidence="8" id="KW-1185">Reference proteome</keyword>
<dbReference type="OrthoDB" id="439236at2759"/>
<feature type="region of interest" description="Disordered" evidence="4">
    <location>
        <begin position="855"/>
        <end position="879"/>
    </location>
</feature>
<evidence type="ECO:0000256" key="5">
    <source>
        <dbReference type="SAM" id="Phobius"/>
    </source>
</evidence>
<reference evidence="7 8" key="1">
    <citation type="submission" date="2020-04" db="EMBL/GenBank/DDBJ databases">
        <authorList>
            <person name="Alioto T."/>
            <person name="Alioto T."/>
            <person name="Gomez Garrido J."/>
        </authorList>
    </citation>
    <scope>NUCLEOTIDE SEQUENCE [LARGE SCALE GENOMIC DNA]</scope>
</reference>
<accession>A0A8S1DD74</accession>
<evidence type="ECO:0000256" key="4">
    <source>
        <dbReference type="SAM" id="MobiDB-lite"/>
    </source>
</evidence>
<comment type="caution">
    <text evidence="7">The sequence shown here is derived from an EMBL/GenBank/DDBJ whole genome shotgun (WGS) entry which is preliminary data.</text>
</comment>